<feature type="binding site" evidence="9">
    <location>
        <position position="321"/>
    </location>
    <ligand>
        <name>substrate</name>
    </ligand>
</feature>
<dbReference type="AlphaFoldDB" id="A0A7J9NP34"/>
<dbReference type="Proteomes" id="UP000563838">
    <property type="component" value="Unassembled WGS sequence"/>
</dbReference>
<dbReference type="GO" id="GO:0051287">
    <property type="term" value="F:NAD binding"/>
    <property type="evidence" value="ECO:0007669"/>
    <property type="project" value="InterPro"/>
</dbReference>
<dbReference type="SUPFAM" id="SSF52413">
    <property type="entry name" value="UDP-glucose/GDP-mannose dehydrogenase C-terminal domain"/>
    <property type="match status" value="1"/>
</dbReference>
<dbReference type="InterPro" id="IPR014026">
    <property type="entry name" value="UDP-Glc/GDP-Man_DH_dimer"/>
</dbReference>
<dbReference type="InterPro" id="IPR014027">
    <property type="entry name" value="UDP-Glc/GDP-Man_DH_C"/>
</dbReference>
<dbReference type="Pfam" id="PF03720">
    <property type="entry name" value="UDPG_MGDP_dh_C"/>
    <property type="match status" value="1"/>
</dbReference>
<dbReference type="NCBIfam" id="TIGR03026">
    <property type="entry name" value="NDP-sugDHase"/>
    <property type="match status" value="1"/>
</dbReference>
<accession>A0A7J9NP34</accession>
<evidence type="ECO:0000259" key="11">
    <source>
        <dbReference type="SMART" id="SM00984"/>
    </source>
</evidence>
<keyword evidence="5 7" id="KW-0520">NAD</keyword>
<dbReference type="InterPro" id="IPR017476">
    <property type="entry name" value="UDP-Glc/GDP-Man"/>
</dbReference>
<dbReference type="PANTHER" id="PTHR43750:SF3">
    <property type="entry name" value="UDP-GLUCOSE 6-DEHYDROGENASE TUAD"/>
    <property type="match status" value="1"/>
</dbReference>
<dbReference type="InterPro" id="IPR036291">
    <property type="entry name" value="NAD(P)-bd_dom_sf"/>
</dbReference>
<dbReference type="Pfam" id="PF03721">
    <property type="entry name" value="UDPG_MGDP_dh_N"/>
    <property type="match status" value="1"/>
</dbReference>
<dbReference type="SUPFAM" id="SSF51735">
    <property type="entry name" value="NAD(P)-binding Rossmann-fold domains"/>
    <property type="match status" value="1"/>
</dbReference>
<keyword evidence="4 7" id="KW-0560">Oxidoreductase</keyword>
<proteinExistence type="inferred from homology"/>
<evidence type="ECO:0000256" key="10">
    <source>
        <dbReference type="PIRSR" id="PIRSR500134-3"/>
    </source>
</evidence>
<dbReference type="UniPathway" id="UPA00038">
    <property type="reaction ID" value="UER00491"/>
</dbReference>
<evidence type="ECO:0000256" key="1">
    <source>
        <dbReference type="ARBA" id="ARBA00004701"/>
    </source>
</evidence>
<evidence type="ECO:0000256" key="3">
    <source>
        <dbReference type="ARBA" id="ARBA00012954"/>
    </source>
</evidence>
<dbReference type="InterPro" id="IPR028357">
    <property type="entry name" value="UDPglc_DH_bac"/>
</dbReference>
<dbReference type="Pfam" id="PF00984">
    <property type="entry name" value="UDPG_MGDP_dh"/>
    <property type="match status" value="1"/>
</dbReference>
<comment type="catalytic activity">
    <reaction evidence="6 7">
        <text>UDP-alpha-D-glucose + 2 NAD(+) + H2O = UDP-alpha-D-glucuronate + 2 NADH + 3 H(+)</text>
        <dbReference type="Rhea" id="RHEA:23596"/>
        <dbReference type="ChEBI" id="CHEBI:15377"/>
        <dbReference type="ChEBI" id="CHEBI:15378"/>
        <dbReference type="ChEBI" id="CHEBI:57540"/>
        <dbReference type="ChEBI" id="CHEBI:57945"/>
        <dbReference type="ChEBI" id="CHEBI:58052"/>
        <dbReference type="ChEBI" id="CHEBI:58885"/>
        <dbReference type="EC" id="1.1.1.22"/>
    </reaction>
</comment>
<feature type="domain" description="UDP-glucose/GDP-mannose dehydrogenase C-terminal" evidence="11">
    <location>
        <begin position="314"/>
        <end position="425"/>
    </location>
</feature>
<protein>
    <recommendedName>
        <fullName evidence="3 7">UDP-glucose 6-dehydrogenase</fullName>
        <ecNumber evidence="3 7">1.1.1.22</ecNumber>
    </recommendedName>
</protein>
<feature type="binding site" evidence="10">
    <location>
        <position position="328"/>
    </location>
    <ligand>
        <name>NAD(+)</name>
        <dbReference type="ChEBI" id="CHEBI:57540"/>
    </ligand>
</feature>
<dbReference type="EC" id="1.1.1.22" evidence="3 7"/>
<feature type="binding site" evidence="10">
    <location>
        <position position="149"/>
    </location>
    <ligand>
        <name>NAD(+)</name>
        <dbReference type="ChEBI" id="CHEBI:57540"/>
    </ligand>
</feature>
<feature type="binding site" evidence="10">
    <location>
        <position position="120"/>
    </location>
    <ligand>
        <name>NAD(+)</name>
        <dbReference type="ChEBI" id="CHEBI:57540"/>
    </ligand>
</feature>
<dbReference type="RefSeq" id="WP_181488486.1">
    <property type="nucleotide sequence ID" value="NZ_JACDUI010000002.1"/>
</dbReference>
<dbReference type="SUPFAM" id="SSF48179">
    <property type="entry name" value="6-phosphogluconate dehydrogenase C-terminal domain-like"/>
    <property type="match status" value="1"/>
</dbReference>
<reference evidence="12 13" key="1">
    <citation type="submission" date="2020-07" db="EMBL/GenBank/DDBJ databases">
        <title>Genomic Encyclopedia of Type Strains, Phase IV (KMG-V): Genome sequencing to study the core and pangenomes of soil and plant-associated prokaryotes.</title>
        <authorList>
            <person name="Whitman W."/>
        </authorList>
    </citation>
    <scope>NUCLEOTIDE SEQUENCE [LARGE SCALE GENOMIC DNA]</scope>
    <source>
        <strain evidence="12 13">A4</strain>
    </source>
</reference>
<dbReference type="InterPro" id="IPR008927">
    <property type="entry name" value="6-PGluconate_DH-like_C_sf"/>
</dbReference>
<name>A0A7J9NP34_METMI</name>
<dbReference type="Gene3D" id="3.40.50.720">
    <property type="entry name" value="NAD(P)-binding Rossmann-like Domain"/>
    <property type="match status" value="2"/>
</dbReference>
<dbReference type="Gene3D" id="1.20.5.100">
    <property type="entry name" value="Cytochrome c1, transmembrane anchor, C-terminal"/>
    <property type="match status" value="1"/>
</dbReference>
<evidence type="ECO:0000313" key="12">
    <source>
        <dbReference type="EMBL" id="MBA2840752.1"/>
    </source>
</evidence>
<dbReference type="GO" id="GO:0006065">
    <property type="term" value="P:UDP-glucuronate biosynthetic process"/>
    <property type="evidence" value="ECO:0007669"/>
    <property type="project" value="UniProtKB-UniPathway"/>
</dbReference>
<evidence type="ECO:0000256" key="2">
    <source>
        <dbReference type="ARBA" id="ARBA00006601"/>
    </source>
</evidence>
<feature type="binding site" evidence="10">
    <location>
        <position position="84"/>
    </location>
    <ligand>
        <name>NAD(+)</name>
        <dbReference type="ChEBI" id="CHEBI:57540"/>
    </ligand>
</feature>
<dbReference type="GO" id="GO:0003979">
    <property type="term" value="F:UDP-glucose 6-dehydrogenase activity"/>
    <property type="evidence" value="ECO:0007669"/>
    <property type="project" value="UniProtKB-EC"/>
</dbReference>
<dbReference type="PIRSF" id="PIRSF000124">
    <property type="entry name" value="UDPglc_GDPman_dh"/>
    <property type="match status" value="1"/>
</dbReference>
<dbReference type="GO" id="GO:0000271">
    <property type="term" value="P:polysaccharide biosynthetic process"/>
    <property type="evidence" value="ECO:0007669"/>
    <property type="project" value="InterPro"/>
</dbReference>
<evidence type="ECO:0000313" key="13">
    <source>
        <dbReference type="Proteomes" id="UP000563838"/>
    </source>
</evidence>
<dbReference type="PIRSF" id="PIRSF500134">
    <property type="entry name" value="UDPglc_DH_bac"/>
    <property type="match status" value="1"/>
</dbReference>
<feature type="binding site" evidence="10">
    <location>
        <position position="263"/>
    </location>
    <ligand>
        <name>NAD(+)</name>
        <dbReference type="ChEBI" id="CHEBI:57540"/>
    </ligand>
</feature>
<comment type="similarity">
    <text evidence="2 7">Belongs to the UDP-glucose/GDP-mannose dehydrogenase family.</text>
</comment>
<dbReference type="PANTHER" id="PTHR43750">
    <property type="entry name" value="UDP-GLUCOSE 6-DEHYDROGENASE TUAD"/>
    <property type="match status" value="1"/>
</dbReference>
<feature type="binding site" evidence="9">
    <location>
        <position position="257"/>
    </location>
    <ligand>
        <name>substrate</name>
    </ligand>
</feature>
<gene>
    <name evidence="12" type="ORF">HNP87_001284</name>
</gene>
<feature type="binding site" evidence="9">
    <location>
        <begin position="249"/>
        <end position="253"/>
    </location>
    <ligand>
        <name>substrate</name>
    </ligand>
</feature>
<organism evidence="12 13">
    <name type="scientific">Methanococcus maripaludis</name>
    <name type="common">Methanococcus deltae</name>
    <dbReference type="NCBI Taxonomy" id="39152"/>
    <lineage>
        <taxon>Archaea</taxon>
        <taxon>Methanobacteriati</taxon>
        <taxon>Methanobacteriota</taxon>
        <taxon>Methanomada group</taxon>
        <taxon>Methanococci</taxon>
        <taxon>Methanococcales</taxon>
        <taxon>Methanococcaceae</taxon>
        <taxon>Methanococcus</taxon>
    </lineage>
</organism>
<feature type="binding site" evidence="9">
    <location>
        <begin position="146"/>
        <end position="149"/>
    </location>
    <ligand>
        <name>substrate</name>
    </ligand>
</feature>
<dbReference type="InterPro" id="IPR001732">
    <property type="entry name" value="UDP-Glc/GDP-Man_DH_N"/>
</dbReference>
<dbReference type="InterPro" id="IPR036220">
    <property type="entry name" value="UDP-Glc/GDP-Man_DH_C_sf"/>
</dbReference>
<dbReference type="EMBL" id="JACDUI010000002">
    <property type="protein sequence ID" value="MBA2840752.1"/>
    <property type="molecule type" value="Genomic_DNA"/>
</dbReference>
<evidence type="ECO:0000256" key="5">
    <source>
        <dbReference type="ARBA" id="ARBA00023027"/>
    </source>
</evidence>
<feature type="binding site" evidence="10">
    <location>
        <position position="35"/>
    </location>
    <ligand>
        <name>NAD(+)</name>
        <dbReference type="ChEBI" id="CHEBI:57540"/>
    </ligand>
</feature>
<evidence type="ECO:0000256" key="7">
    <source>
        <dbReference type="PIRNR" id="PIRNR000124"/>
    </source>
</evidence>
<dbReference type="SMART" id="SM00984">
    <property type="entry name" value="UDPG_MGDP_dh_C"/>
    <property type="match status" value="1"/>
</dbReference>
<feature type="active site" description="Nucleophile" evidence="8">
    <location>
        <position position="260"/>
    </location>
</feature>
<comment type="pathway">
    <text evidence="1">Nucleotide-sugar biosynthesis; UDP-alpha-D-glucuronate biosynthesis; UDP-alpha-D-glucuronate from UDP-alpha-D-glucose: step 1/1.</text>
</comment>
<evidence type="ECO:0000256" key="4">
    <source>
        <dbReference type="ARBA" id="ARBA00023002"/>
    </source>
</evidence>
<evidence type="ECO:0000256" key="9">
    <source>
        <dbReference type="PIRSR" id="PIRSR500134-2"/>
    </source>
</evidence>
<evidence type="ECO:0000256" key="6">
    <source>
        <dbReference type="ARBA" id="ARBA00047473"/>
    </source>
</evidence>
<feature type="binding site" evidence="10">
    <location>
        <position position="30"/>
    </location>
    <ligand>
        <name>NAD(+)</name>
        <dbReference type="ChEBI" id="CHEBI:57540"/>
    </ligand>
</feature>
<evidence type="ECO:0000256" key="8">
    <source>
        <dbReference type="PIRSR" id="PIRSR500134-1"/>
    </source>
</evidence>
<comment type="caution">
    <text evidence="12">The sequence shown here is derived from an EMBL/GenBank/DDBJ whole genome shotgun (WGS) entry which is preliminary data.</text>
</comment>
<sequence length="441" mass="49617">MKISVIGTGYVGLIQSVGLSKLGFEVTGIDIDERKIKKLNSGISTLHEEQLEEELKLFINENLKFTSSYESVYDSDLVFLCVGTPQDDFGNADLKFLYSAVESLKKYIGDKHKTIVIKSTVPVGTCRKIKEILKDYPVEVISNPEFLREGIAFKDFFEPERIVLGFENPENIESTKLLKRVYSHFEKKGVPFVISIWETSELIKYASNAFLATKISFINEISKFSDIVGADIKTVGEAMGMDDRIGPKFLNAGIGYGGSCFPKDVKALAKQFESFEIESKLINATESINQTQNIWFFENKIKKYYGDISGKTFAVLGLAFKPFTDDLRESKAIELINILLKNGAIVKGFDYIEKARENTINKYALSDSKSLGYSLHILDELNDALFNVDGIIIATEYDFDKENWSEIKNLVNHPVIFDGKNVMDSKTLKSLGYTYFGIGKN</sequence>
<feature type="binding site" evidence="9">
    <location>
        <position position="204"/>
    </location>
    <ligand>
        <name>substrate</name>
    </ligand>
</feature>